<sequence length="50" mass="5536">MVKDTKAQDQLSFDLENELSIVELEDRFELTAAAMDSARCSENSGQLQAS</sequence>
<name>A0A927B2K2_9BACT</name>
<evidence type="ECO:0000313" key="1">
    <source>
        <dbReference type="EMBL" id="MBD2754077.1"/>
    </source>
</evidence>
<dbReference type="Proteomes" id="UP000653797">
    <property type="component" value="Unassembled WGS sequence"/>
</dbReference>
<organism evidence="1 2">
    <name type="scientific">Spirosoma validum</name>
    <dbReference type="NCBI Taxonomy" id="2771355"/>
    <lineage>
        <taxon>Bacteria</taxon>
        <taxon>Pseudomonadati</taxon>
        <taxon>Bacteroidota</taxon>
        <taxon>Cytophagia</taxon>
        <taxon>Cytophagales</taxon>
        <taxon>Cytophagaceae</taxon>
        <taxon>Spirosoma</taxon>
    </lineage>
</organism>
<proteinExistence type="predicted"/>
<accession>A0A927B2K2</accession>
<dbReference type="AlphaFoldDB" id="A0A927B2K2"/>
<keyword evidence="2" id="KW-1185">Reference proteome</keyword>
<reference evidence="1" key="1">
    <citation type="submission" date="2020-09" db="EMBL/GenBank/DDBJ databases">
        <authorList>
            <person name="Kim M.K."/>
        </authorList>
    </citation>
    <scope>NUCLEOTIDE SEQUENCE</scope>
    <source>
        <strain evidence="1">BT704</strain>
    </source>
</reference>
<gene>
    <name evidence="1" type="ORF">IC230_14305</name>
</gene>
<evidence type="ECO:0000313" key="2">
    <source>
        <dbReference type="Proteomes" id="UP000653797"/>
    </source>
</evidence>
<dbReference type="EMBL" id="JACXAA010000004">
    <property type="protein sequence ID" value="MBD2754077.1"/>
    <property type="molecule type" value="Genomic_DNA"/>
</dbReference>
<comment type="caution">
    <text evidence="1">The sequence shown here is derived from an EMBL/GenBank/DDBJ whole genome shotgun (WGS) entry which is preliminary data.</text>
</comment>
<protein>
    <submittedName>
        <fullName evidence="1">Uncharacterized protein</fullName>
    </submittedName>
</protein>
<dbReference type="RefSeq" id="WP_191039703.1">
    <property type="nucleotide sequence ID" value="NZ_JACXAA010000004.1"/>
</dbReference>